<keyword evidence="2 6" id="KW-0472">Membrane</keyword>
<keyword evidence="6" id="KW-0812">Transmembrane</keyword>
<accession>A0AA51X5Y4</accession>
<dbReference type="KEGG" id="plei:Q9312_15160"/>
<evidence type="ECO:0000256" key="1">
    <source>
        <dbReference type="ARBA" id="ARBA00022729"/>
    </source>
</evidence>
<dbReference type="GO" id="GO:0001530">
    <property type="term" value="F:lipopolysaccharide binding"/>
    <property type="evidence" value="ECO:0007669"/>
    <property type="project" value="TreeGrafter"/>
</dbReference>
<dbReference type="Pfam" id="PF04390">
    <property type="entry name" value="LptE"/>
    <property type="match status" value="1"/>
</dbReference>
<keyword evidence="1" id="KW-0732">Signal</keyword>
<evidence type="ECO:0000256" key="5">
    <source>
        <dbReference type="ARBA" id="ARBA00023288"/>
    </source>
</evidence>
<proteinExistence type="predicted"/>
<keyword evidence="3" id="KW-0564">Palmitate</keyword>
<feature type="transmembrane region" description="Helical" evidence="6">
    <location>
        <begin position="6"/>
        <end position="28"/>
    </location>
</feature>
<name>A0AA51X5Y4_9GAMM</name>
<reference evidence="7 8" key="1">
    <citation type="submission" date="2023-08" db="EMBL/GenBank/DDBJ databases">
        <title>Pleionea litopenaei sp. nov., isolated from stomach of juvenile Litopenaeus vannamei.</title>
        <authorList>
            <person name="Rho A.M."/>
            <person name="Hwang C.Y."/>
        </authorList>
    </citation>
    <scope>NUCLEOTIDE SEQUENCE [LARGE SCALE GENOMIC DNA]</scope>
    <source>
        <strain evidence="7 8">HL-JVS1</strain>
    </source>
</reference>
<dbReference type="EMBL" id="CP133548">
    <property type="protein sequence ID" value="WMS86558.1"/>
    <property type="molecule type" value="Genomic_DNA"/>
</dbReference>
<protein>
    <recommendedName>
        <fullName evidence="9">LPS-assembly lipoprotein LptE</fullName>
    </recommendedName>
</protein>
<dbReference type="GO" id="GO:1990351">
    <property type="term" value="C:transporter complex"/>
    <property type="evidence" value="ECO:0007669"/>
    <property type="project" value="TreeGrafter"/>
</dbReference>
<evidence type="ECO:0008006" key="9">
    <source>
        <dbReference type="Google" id="ProtNLM"/>
    </source>
</evidence>
<evidence type="ECO:0000256" key="2">
    <source>
        <dbReference type="ARBA" id="ARBA00023136"/>
    </source>
</evidence>
<evidence type="ECO:0000313" key="7">
    <source>
        <dbReference type="EMBL" id="WMS86558.1"/>
    </source>
</evidence>
<keyword evidence="6" id="KW-1133">Transmembrane helix</keyword>
<dbReference type="Proteomes" id="UP001239782">
    <property type="component" value="Chromosome"/>
</dbReference>
<keyword evidence="8" id="KW-1185">Reference proteome</keyword>
<dbReference type="GO" id="GO:0015920">
    <property type="term" value="P:lipopolysaccharide transport"/>
    <property type="evidence" value="ECO:0007669"/>
    <property type="project" value="TreeGrafter"/>
</dbReference>
<dbReference type="Gene3D" id="3.30.160.150">
    <property type="entry name" value="Lipoprotein like domain"/>
    <property type="match status" value="1"/>
</dbReference>
<dbReference type="GO" id="GO:0019867">
    <property type="term" value="C:outer membrane"/>
    <property type="evidence" value="ECO:0007669"/>
    <property type="project" value="InterPro"/>
</dbReference>
<keyword evidence="5" id="KW-0449">Lipoprotein</keyword>
<sequence length="174" mass="19791">MATLNVFLKVFVGFTFGLILSGCGFKLAGESQSLGELKNNVAVSAPNELYFLRNQLVAQLQQRQVQVVPAIDASVQVVLISEDLQRRAVTRNAVGRATEFDIQLLLTYRIDHVSPEQNQINDTELKTLRASSQRSYWYNNDQLLAADHRERALLVEMRQEIIERILFQLRTNAE</sequence>
<evidence type="ECO:0000313" key="8">
    <source>
        <dbReference type="Proteomes" id="UP001239782"/>
    </source>
</evidence>
<organism evidence="7 8">
    <name type="scientific">Pleionea litopenaei</name>
    <dbReference type="NCBI Taxonomy" id="3070815"/>
    <lineage>
        <taxon>Bacteria</taxon>
        <taxon>Pseudomonadati</taxon>
        <taxon>Pseudomonadota</taxon>
        <taxon>Gammaproteobacteria</taxon>
        <taxon>Oceanospirillales</taxon>
        <taxon>Pleioneaceae</taxon>
        <taxon>Pleionea</taxon>
    </lineage>
</organism>
<dbReference type="RefSeq" id="WP_309201703.1">
    <property type="nucleotide sequence ID" value="NZ_CP133548.1"/>
</dbReference>
<gene>
    <name evidence="7" type="ORF">Q9312_15160</name>
</gene>
<evidence type="ECO:0000256" key="4">
    <source>
        <dbReference type="ARBA" id="ARBA00023237"/>
    </source>
</evidence>
<dbReference type="GO" id="GO:0043165">
    <property type="term" value="P:Gram-negative-bacterium-type cell outer membrane assembly"/>
    <property type="evidence" value="ECO:0007669"/>
    <property type="project" value="InterPro"/>
</dbReference>
<dbReference type="PANTHER" id="PTHR38098">
    <property type="entry name" value="LPS-ASSEMBLY LIPOPROTEIN LPTE"/>
    <property type="match status" value="1"/>
</dbReference>
<keyword evidence="4" id="KW-0998">Cell outer membrane</keyword>
<dbReference type="PANTHER" id="PTHR38098:SF1">
    <property type="entry name" value="LPS-ASSEMBLY LIPOPROTEIN LPTE"/>
    <property type="match status" value="1"/>
</dbReference>
<dbReference type="InterPro" id="IPR007485">
    <property type="entry name" value="LPS_assembly_LptE"/>
</dbReference>
<dbReference type="AlphaFoldDB" id="A0AA51X5Y4"/>
<evidence type="ECO:0000256" key="6">
    <source>
        <dbReference type="SAM" id="Phobius"/>
    </source>
</evidence>
<evidence type="ECO:0000256" key="3">
    <source>
        <dbReference type="ARBA" id="ARBA00023139"/>
    </source>
</evidence>